<evidence type="ECO:0000259" key="5">
    <source>
        <dbReference type="Pfam" id="PF00139"/>
    </source>
</evidence>
<feature type="signal peptide" evidence="4">
    <location>
        <begin position="1"/>
        <end position="26"/>
    </location>
</feature>
<comment type="similarity">
    <text evidence="1">Belongs to the leguminous lectin family.</text>
</comment>
<feature type="chain" id="PRO_5019071132" evidence="4">
    <location>
        <begin position="27"/>
        <end position="389"/>
    </location>
</feature>
<dbReference type="Proteomes" id="UP000289340">
    <property type="component" value="Chromosome 9"/>
</dbReference>
<dbReference type="CDD" id="cd06899">
    <property type="entry name" value="lectin_legume_LecRK_Arcelin_ConA"/>
    <property type="match status" value="1"/>
</dbReference>
<dbReference type="PROSITE" id="PS00307">
    <property type="entry name" value="LECTIN_LEGUME_BETA"/>
    <property type="match status" value="1"/>
</dbReference>
<dbReference type="Gene3D" id="2.60.120.200">
    <property type="match status" value="1"/>
</dbReference>
<dbReference type="PROSITE" id="PS00308">
    <property type="entry name" value="LECTIN_LEGUME_ALPHA"/>
    <property type="match status" value="1"/>
</dbReference>
<dbReference type="InterPro" id="IPR050258">
    <property type="entry name" value="Leguminous_Lectin"/>
</dbReference>
<dbReference type="InterPro" id="IPR000985">
    <property type="entry name" value="Lectin_LegA_CS"/>
</dbReference>
<dbReference type="AlphaFoldDB" id="A0A445J3J9"/>
<feature type="transmembrane region" description="Helical" evidence="3">
    <location>
        <begin position="244"/>
        <end position="267"/>
    </location>
</feature>
<keyword evidence="4" id="KW-0732">Signal</keyword>
<evidence type="ECO:0000256" key="3">
    <source>
        <dbReference type="SAM" id="Phobius"/>
    </source>
</evidence>
<keyword evidence="3" id="KW-0472">Membrane</keyword>
<accession>A0A445J3J9</accession>
<protein>
    <submittedName>
        <fullName evidence="6">Agglutinin-2</fullName>
    </submittedName>
</protein>
<dbReference type="Pfam" id="PF00139">
    <property type="entry name" value="Lectin_legB"/>
    <property type="match status" value="1"/>
</dbReference>
<dbReference type="InterPro" id="IPR019825">
    <property type="entry name" value="Lectin_legB_Mn/Ca_BS"/>
</dbReference>
<evidence type="ECO:0000256" key="4">
    <source>
        <dbReference type="SAM" id="SignalP"/>
    </source>
</evidence>
<evidence type="ECO:0000256" key="1">
    <source>
        <dbReference type="ARBA" id="ARBA00007606"/>
    </source>
</evidence>
<sequence length="389" mass="42132">MANHAAQNPLSVFLTTFLLLITSAKSDLFSFNIPRFEPGALNILLDGSAKTTGGVLQLTKKDKSGNPTQHSVGLSAFYAALHLSDAKTGRVANFATEFSFVVNTKGAPLHGDGFTFYLASLDFDFPDNSSGGFFGLFNKKTAFNTSLNQVVAVEFDSFANEWDPNFPQSDSPHIGIDINSIRSVATAPWPLDIQPQGSIGKARISYQSSSKILSVSVAYPNSPVNLNATVLSYPVNLGAVLPEWVLFGFTASTGVAVYAFEGIGMVLPLETKVKDKQRFGRVLGLGMSSISVLFDLFGGLSVLVQLGSGMNLVNEVMERRFYGSRYCLWPRWVMELVISLVALLRVSYKNGKALSFKYGSKQFKKKGGLAARTATSNVFRSAGYKFIDG</sequence>
<dbReference type="InterPro" id="IPR001220">
    <property type="entry name" value="Legume_lectin_dom"/>
</dbReference>
<reference evidence="6 7" key="1">
    <citation type="submission" date="2018-09" db="EMBL/GenBank/DDBJ databases">
        <title>A high-quality reference genome of wild soybean provides a powerful tool to mine soybean genomes.</title>
        <authorList>
            <person name="Xie M."/>
            <person name="Chung C.Y.L."/>
            <person name="Li M.-W."/>
            <person name="Wong F.-L."/>
            <person name="Chan T.-F."/>
            <person name="Lam H.-M."/>
        </authorList>
    </citation>
    <scope>NUCLEOTIDE SEQUENCE [LARGE SCALE GENOMIC DNA]</scope>
    <source>
        <strain evidence="7">cv. W05</strain>
        <tissue evidence="6">Hypocotyl of etiolated seedlings</tissue>
    </source>
</reference>
<keyword evidence="2" id="KW-0430">Lectin</keyword>
<keyword evidence="3" id="KW-0812">Transmembrane</keyword>
<feature type="transmembrane region" description="Helical" evidence="3">
    <location>
        <begin position="279"/>
        <end position="308"/>
    </location>
</feature>
<evidence type="ECO:0000313" key="6">
    <source>
        <dbReference type="EMBL" id="RZB92974.1"/>
    </source>
</evidence>
<organism evidence="6 7">
    <name type="scientific">Glycine soja</name>
    <name type="common">Wild soybean</name>
    <dbReference type="NCBI Taxonomy" id="3848"/>
    <lineage>
        <taxon>Eukaryota</taxon>
        <taxon>Viridiplantae</taxon>
        <taxon>Streptophyta</taxon>
        <taxon>Embryophyta</taxon>
        <taxon>Tracheophyta</taxon>
        <taxon>Spermatophyta</taxon>
        <taxon>Magnoliopsida</taxon>
        <taxon>eudicotyledons</taxon>
        <taxon>Gunneridae</taxon>
        <taxon>Pentapetalae</taxon>
        <taxon>rosids</taxon>
        <taxon>fabids</taxon>
        <taxon>Fabales</taxon>
        <taxon>Fabaceae</taxon>
        <taxon>Papilionoideae</taxon>
        <taxon>50 kb inversion clade</taxon>
        <taxon>NPAAA clade</taxon>
        <taxon>indigoferoid/millettioid clade</taxon>
        <taxon>Phaseoleae</taxon>
        <taxon>Glycine</taxon>
        <taxon>Glycine subgen. Soja</taxon>
    </lineage>
</organism>
<name>A0A445J3J9_GLYSO</name>
<proteinExistence type="inferred from homology"/>
<dbReference type="GO" id="GO:0030246">
    <property type="term" value="F:carbohydrate binding"/>
    <property type="evidence" value="ECO:0007669"/>
    <property type="project" value="UniProtKB-KW"/>
</dbReference>
<feature type="domain" description="Legume lectin" evidence="5">
    <location>
        <begin position="30"/>
        <end position="255"/>
    </location>
</feature>
<keyword evidence="3" id="KW-1133">Transmembrane helix</keyword>
<dbReference type="PANTHER" id="PTHR32401:SF14">
    <property type="entry name" value="LECTIN 5"/>
    <property type="match status" value="1"/>
</dbReference>
<keyword evidence="7" id="KW-1185">Reference proteome</keyword>
<dbReference type="EMBL" id="QZWG01000009">
    <property type="protein sequence ID" value="RZB92974.1"/>
    <property type="molecule type" value="Genomic_DNA"/>
</dbReference>
<evidence type="ECO:0000313" key="7">
    <source>
        <dbReference type="Proteomes" id="UP000289340"/>
    </source>
</evidence>
<feature type="transmembrane region" description="Helical" evidence="3">
    <location>
        <begin position="328"/>
        <end position="348"/>
    </location>
</feature>
<dbReference type="SUPFAM" id="SSF49899">
    <property type="entry name" value="Concanavalin A-like lectins/glucanases"/>
    <property type="match status" value="1"/>
</dbReference>
<comment type="caution">
    <text evidence="6">The sequence shown here is derived from an EMBL/GenBank/DDBJ whole genome shotgun (WGS) entry which is preliminary data.</text>
</comment>
<dbReference type="InterPro" id="IPR013320">
    <property type="entry name" value="ConA-like_dom_sf"/>
</dbReference>
<dbReference type="PANTHER" id="PTHR32401">
    <property type="entry name" value="CONCANAVALIN A-LIKE LECTIN FAMILY PROTEIN"/>
    <property type="match status" value="1"/>
</dbReference>
<evidence type="ECO:0000256" key="2">
    <source>
        <dbReference type="ARBA" id="ARBA00022734"/>
    </source>
</evidence>
<gene>
    <name evidence="6" type="ORF">D0Y65_024737</name>
</gene>